<reference evidence="1" key="1">
    <citation type="submission" date="2017-04" db="EMBL/GenBank/DDBJ databases">
        <title>Unveiling RNA virosphere associated with marine microorganisms.</title>
        <authorList>
            <person name="Urayama S."/>
            <person name="Takaki Y."/>
            <person name="Nishi S."/>
            <person name="Yoshida Y."/>
            <person name="Deguchi S."/>
            <person name="Takai K."/>
            <person name="Nunoura T."/>
        </authorList>
    </citation>
    <scope>NUCLEOTIDE SEQUENCE</scope>
</reference>
<organism evidence="1">
    <name type="scientific">viral metagenome</name>
    <dbReference type="NCBI Taxonomy" id="1070528"/>
    <lineage>
        <taxon>unclassified sequences</taxon>
        <taxon>metagenomes</taxon>
        <taxon>organismal metagenomes</taxon>
    </lineage>
</organism>
<proteinExistence type="predicted"/>
<dbReference type="AlphaFoldDB" id="A0A2V0R9Y9"/>
<dbReference type="EMBL" id="BDQA01000662">
    <property type="protein sequence ID" value="GBH22119.1"/>
    <property type="molecule type" value="Genomic_RNA"/>
</dbReference>
<name>A0A2V0R9Y9_9ZZZZ</name>
<accession>A0A2V0R9Y9</accession>
<protein>
    <submittedName>
        <fullName evidence="1">Uncharacterized protein</fullName>
    </submittedName>
</protein>
<evidence type="ECO:0000313" key="1">
    <source>
        <dbReference type="EMBL" id="GBH22119.1"/>
    </source>
</evidence>
<comment type="caution">
    <text evidence="1">The sequence shown here is derived from an EMBL/GenBank/DDBJ whole genome shotgun (WGS) entry which is preliminary data.</text>
</comment>
<sequence>MTLVSKAIGFIRPNYGFSVNPAPNMAAMYNQDMVELFINLPRLYSSNSISADNVYAFPQPVVGDDRPYVISREVDTANSVMFALQSQPITRSISASNTDYTNFGSTFSSIVGVSSTSHRSNVFSMVSKSINSIPCPVFEPEGILESIVSGRSYVVDFGNGLSAVPTNKYSLTPSTCQRVYFNNTFAPTDAVRKLVDDVLDMN</sequence>